<keyword evidence="4" id="KW-1185">Reference proteome</keyword>
<dbReference type="InterPro" id="IPR003961">
    <property type="entry name" value="FN3_dom"/>
</dbReference>
<dbReference type="Proteomes" id="UP001165065">
    <property type="component" value="Unassembled WGS sequence"/>
</dbReference>
<name>A0A9W7GJQ6_9STRA</name>
<gene>
    <name evidence="3" type="ORF">TrCOL_g4239</name>
</gene>
<sequence>MPKVIEDEVVISKTEQEGKDALEAEGTFGASWRIMLFRGVRDNDIDLVKQVCSSHPSAIHEHFTSGMKEWELQWDSLRWYEFGDATALYVASAYCSDKVVRWLLANGVDPDAVCYSKQTAQDVIGVCTYKQEQAKTIDDLLKADRLPPQPPIKPTLFAKIGYEDHLKTVYEEVVNPEDPDGPMMKRAKRVSETVVRCKVSVTYKSYWLPPKTQYEVRIRAMKSPEWRTERTQATHKMITGLAAGTTYEVQIRAKNIAGWSDFCELVTVSTPNAKREVGEDEEEEKEKKDSEMSEEERQAKEAAERKARRKASVL</sequence>
<dbReference type="Gene3D" id="1.25.40.20">
    <property type="entry name" value="Ankyrin repeat-containing domain"/>
    <property type="match status" value="1"/>
</dbReference>
<dbReference type="InterPro" id="IPR013783">
    <property type="entry name" value="Ig-like_fold"/>
</dbReference>
<dbReference type="SUPFAM" id="SSF49265">
    <property type="entry name" value="Fibronectin type III"/>
    <property type="match status" value="1"/>
</dbReference>
<organism evidence="3 4">
    <name type="scientific">Triparma columacea</name>
    <dbReference type="NCBI Taxonomy" id="722753"/>
    <lineage>
        <taxon>Eukaryota</taxon>
        <taxon>Sar</taxon>
        <taxon>Stramenopiles</taxon>
        <taxon>Ochrophyta</taxon>
        <taxon>Bolidophyceae</taxon>
        <taxon>Parmales</taxon>
        <taxon>Triparmaceae</taxon>
        <taxon>Triparma</taxon>
    </lineage>
</organism>
<dbReference type="PROSITE" id="PS50853">
    <property type="entry name" value="FN3"/>
    <property type="match status" value="1"/>
</dbReference>
<dbReference type="InterPro" id="IPR036770">
    <property type="entry name" value="Ankyrin_rpt-contain_sf"/>
</dbReference>
<proteinExistence type="predicted"/>
<dbReference type="Gene3D" id="2.60.40.10">
    <property type="entry name" value="Immunoglobulins"/>
    <property type="match status" value="1"/>
</dbReference>
<comment type="caution">
    <text evidence="3">The sequence shown here is derived from an EMBL/GenBank/DDBJ whole genome shotgun (WGS) entry which is preliminary data.</text>
</comment>
<dbReference type="EMBL" id="BRYA01000275">
    <property type="protein sequence ID" value="GMI45996.1"/>
    <property type="molecule type" value="Genomic_DNA"/>
</dbReference>
<dbReference type="AlphaFoldDB" id="A0A9W7GJQ6"/>
<reference evidence="4" key="1">
    <citation type="journal article" date="2023" name="Commun. Biol.">
        <title>Genome analysis of Parmales, the sister group of diatoms, reveals the evolutionary specialization of diatoms from phago-mixotrophs to photoautotrophs.</title>
        <authorList>
            <person name="Ban H."/>
            <person name="Sato S."/>
            <person name="Yoshikawa S."/>
            <person name="Yamada K."/>
            <person name="Nakamura Y."/>
            <person name="Ichinomiya M."/>
            <person name="Sato N."/>
            <person name="Blanc-Mathieu R."/>
            <person name="Endo H."/>
            <person name="Kuwata A."/>
            <person name="Ogata H."/>
        </authorList>
    </citation>
    <scope>NUCLEOTIDE SEQUENCE [LARGE SCALE GENOMIC DNA]</scope>
</reference>
<dbReference type="Pfam" id="PF00041">
    <property type="entry name" value="fn3"/>
    <property type="match status" value="1"/>
</dbReference>
<dbReference type="CDD" id="cd00063">
    <property type="entry name" value="FN3"/>
    <property type="match status" value="1"/>
</dbReference>
<feature type="compositionally biased region" description="Basic and acidic residues" evidence="1">
    <location>
        <begin position="285"/>
        <end position="305"/>
    </location>
</feature>
<dbReference type="SUPFAM" id="SSF48403">
    <property type="entry name" value="Ankyrin repeat"/>
    <property type="match status" value="1"/>
</dbReference>
<evidence type="ECO:0000259" key="2">
    <source>
        <dbReference type="PROSITE" id="PS50853"/>
    </source>
</evidence>
<evidence type="ECO:0000313" key="3">
    <source>
        <dbReference type="EMBL" id="GMI45996.1"/>
    </source>
</evidence>
<feature type="region of interest" description="Disordered" evidence="1">
    <location>
        <begin position="270"/>
        <end position="314"/>
    </location>
</feature>
<feature type="domain" description="Fibronectin type-III" evidence="2">
    <location>
        <begin position="181"/>
        <end position="273"/>
    </location>
</feature>
<dbReference type="OrthoDB" id="190835at2759"/>
<dbReference type="InterPro" id="IPR036116">
    <property type="entry name" value="FN3_sf"/>
</dbReference>
<evidence type="ECO:0000313" key="4">
    <source>
        <dbReference type="Proteomes" id="UP001165065"/>
    </source>
</evidence>
<dbReference type="SMART" id="SM00060">
    <property type="entry name" value="FN3"/>
    <property type="match status" value="1"/>
</dbReference>
<evidence type="ECO:0000256" key="1">
    <source>
        <dbReference type="SAM" id="MobiDB-lite"/>
    </source>
</evidence>
<accession>A0A9W7GJQ6</accession>
<protein>
    <recommendedName>
        <fullName evidence="2">Fibronectin type-III domain-containing protein</fullName>
    </recommendedName>
</protein>